<protein>
    <submittedName>
        <fullName evidence="4">Uncharacterized protein</fullName>
    </submittedName>
</protein>
<feature type="signal peptide" evidence="3">
    <location>
        <begin position="1"/>
        <end position="20"/>
    </location>
</feature>
<keyword evidence="3" id="KW-0732">Signal</keyword>
<proteinExistence type="predicted"/>
<evidence type="ECO:0000313" key="4">
    <source>
        <dbReference type="EMBL" id="RPA83020.1"/>
    </source>
</evidence>
<evidence type="ECO:0000256" key="2">
    <source>
        <dbReference type="SAM" id="Phobius"/>
    </source>
</evidence>
<dbReference type="PANTHER" id="PTHR35043:SF7">
    <property type="entry name" value="TRANSCRIPTION FACTOR DOMAIN-CONTAINING PROTEIN"/>
    <property type="match status" value="1"/>
</dbReference>
<dbReference type="OrthoDB" id="9451547at2759"/>
<feature type="compositionally biased region" description="Basic and acidic residues" evidence="1">
    <location>
        <begin position="214"/>
        <end position="232"/>
    </location>
</feature>
<dbReference type="PANTHER" id="PTHR35043">
    <property type="entry name" value="TRANSCRIPTION FACTOR DOMAIN-CONTAINING PROTEIN"/>
    <property type="match status" value="1"/>
</dbReference>
<feature type="compositionally biased region" description="Basic and acidic residues" evidence="1">
    <location>
        <begin position="485"/>
        <end position="509"/>
    </location>
</feature>
<feature type="region of interest" description="Disordered" evidence="1">
    <location>
        <begin position="200"/>
        <end position="263"/>
    </location>
</feature>
<organism evidence="4 5">
    <name type="scientific">Ascobolus immersus RN42</name>
    <dbReference type="NCBI Taxonomy" id="1160509"/>
    <lineage>
        <taxon>Eukaryota</taxon>
        <taxon>Fungi</taxon>
        <taxon>Dikarya</taxon>
        <taxon>Ascomycota</taxon>
        <taxon>Pezizomycotina</taxon>
        <taxon>Pezizomycetes</taxon>
        <taxon>Pezizales</taxon>
        <taxon>Ascobolaceae</taxon>
        <taxon>Ascobolus</taxon>
    </lineage>
</organism>
<feature type="compositionally biased region" description="Acidic residues" evidence="1">
    <location>
        <begin position="562"/>
        <end position="572"/>
    </location>
</feature>
<sequence>MLLLFLVYLAAQHLSTPINALPTPSPFDVINPGHQPSKDELVGYVSRSTRRSTNEILITCLVTYVISVWKSIHVNRIPSRSSWSHFWYKFTYALAGVFAPEAVLWVAVSQLLQARKIQAAWKDNIDFTIQRRNSRLLKYRTLRKRKAEGIRDLPRWYHWRRWWNGIEEVPNPKGASKYYLPMSVAQFAVMGGFVMRVKHSASSDGNGMEQGRFTSREDLESKDKQNRERIESDWLANAKRKQAKENGELETTSSDAEQLEAARKRDNRIRENLESSSHFVTTIRSRGFLKLIEAGAFEDGSIASCVWDHEIRDKSKADSISKAVVCIQVVWMLFQVVARRIAGFGTTLLELHVVIQVGIAIATYILWWYKPMDPHEPIIIDVKASDIVAALRLADAKEGVKERLMVEEFESSGLYSFLGFPERQLPLFITESTNAENLYQSIARALYDLVEPFFTLDWRKKTAPREFDGFFDYLRTRVGEGFRAYKEAQGKKPSEASKAEDVPLEKDDSTTQPKISVPHPPASPVDVNEIEAVQEPDNDPYPGSPSNQFKKSPGQFSREVSETDQLEDSEELEEPEETWFHSLIDWWMHHVGHRAAFCVFAIIGAMDGAVHLLAWNSYFPTDIESTIWKVACFLSMSLPLFLLLSGDSQIEYYVIRAAFRPRRYSQGRYTPLKFIRDFVRGCYRFGQNFFIEVHPGWFVPLPITVRMLLSFMAPVFAWIYCLSQLTIVFLAIFSMRRQPKWSYWGLNWVEYFPHL</sequence>
<dbReference type="AlphaFoldDB" id="A0A3N4IFW4"/>
<gene>
    <name evidence="4" type="ORF">BJ508DRAFT_77712</name>
</gene>
<reference evidence="4 5" key="1">
    <citation type="journal article" date="2018" name="Nat. Ecol. Evol.">
        <title>Pezizomycetes genomes reveal the molecular basis of ectomycorrhizal truffle lifestyle.</title>
        <authorList>
            <person name="Murat C."/>
            <person name="Payen T."/>
            <person name="Noel B."/>
            <person name="Kuo A."/>
            <person name="Morin E."/>
            <person name="Chen J."/>
            <person name="Kohler A."/>
            <person name="Krizsan K."/>
            <person name="Balestrini R."/>
            <person name="Da Silva C."/>
            <person name="Montanini B."/>
            <person name="Hainaut M."/>
            <person name="Levati E."/>
            <person name="Barry K.W."/>
            <person name="Belfiori B."/>
            <person name="Cichocki N."/>
            <person name="Clum A."/>
            <person name="Dockter R.B."/>
            <person name="Fauchery L."/>
            <person name="Guy J."/>
            <person name="Iotti M."/>
            <person name="Le Tacon F."/>
            <person name="Lindquist E.A."/>
            <person name="Lipzen A."/>
            <person name="Malagnac F."/>
            <person name="Mello A."/>
            <person name="Molinier V."/>
            <person name="Miyauchi S."/>
            <person name="Poulain J."/>
            <person name="Riccioni C."/>
            <person name="Rubini A."/>
            <person name="Sitrit Y."/>
            <person name="Splivallo R."/>
            <person name="Traeger S."/>
            <person name="Wang M."/>
            <person name="Zifcakova L."/>
            <person name="Wipf D."/>
            <person name="Zambonelli A."/>
            <person name="Paolocci F."/>
            <person name="Nowrousian M."/>
            <person name="Ottonello S."/>
            <person name="Baldrian P."/>
            <person name="Spatafora J.W."/>
            <person name="Henrissat B."/>
            <person name="Nagy L.G."/>
            <person name="Aury J.M."/>
            <person name="Wincker P."/>
            <person name="Grigoriev I.V."/>
            <person name="Bonfante P."/>
            <person name="Martin F.M."/>
        </authorList>
    </citation>
    <scope>NUCLEOTIDE SEQUENCE [LARGE SCALE GENOMIC DNA]</scope>
    <source>
        <strain evidence="4 5">RN42</strain>
    </source>
</reference>
<keyword evidence="2" id="KW-1133">Transmembrane helix</keyword>
<feature type="compositionally biased region" description="Acidic residues" evidence="1">
    <location>
        <begin position="528"/>
        <end position="538"/>
    </location>
</feature>
<evidence type="ECO:0000313" key="5">
    <source>
        <dbReference type="Proteomes" id="UP000275078"/>
    </source>
</evidence>
<feature type="transmembrane region" description="Helical" evidence="2">
    <location>
        <begin position="715"/>
        <end position="733"/>
    </location>
</feature>
<accession>A0A3N4IFW4</accession>
<dbReference type="Proteomes" id="UP000275078">
    <property type="component" value="Unassembled WGS sequence"/>
</dbReference>
<dbReference type="STRING" id="1160509.A0A3N4IFW4"/>
<feature type="chain" id="PRO_5017974052" evidence="3">
    <location>
        <begin position="21"/>
        <end position="755"/>
    </location>
</feature>
<evidence type="ECO:0000256" key="1">
    <source>
        <dbReference type="SAM" id="MobiDB-lite"/>
    </source>
</evidence>
<keyword evidence="2" id="KW-0472">Membrane</keyword>
<keyword evidence="2" id="KW-0812">Transmembrane</keyword>
<keyword evidence="5" id="KW-1185">Reference proteome</keyword>
<name>A0A3N4IFW4_ASCIM</name>
<dbReference type="EMBL" id="ML119667">
    <property type="protein sequence ID" value="RPA83020.1"/>
    <property type="molecule type" value="Genomic_DNA"/>
</dbReference>
<evidence type="ECO:0000256" key="3">
    <source>
        <dbReference type="SAM" id="SignalP"/>
    </source>
</evidence>
<feature type="region of interest" description="Disordered" evidence="1">
    <location>
        <begin position="485"/>
        <end position="572"/>
    </location>
</feature>